<dbReference type="InterPro" id="IPR007159">
    <property type="entry name" value="SpoVT-AbrB_dom"/>
</dbReference>
<evidence type="ECO:0000256" key="4">
    <source>
        <dbReference type="ARBA" id="ARBA00023015"/>
    </source>
</evidence>
<evidence type="ECO:0000256" key="2">
    <source>
        <dbReference type="ARBA" id="ARBA00022490"/>
    </source>
</evidence>
<dbReference type="GO" id="GO:0003700">
    <property type="term" value="F:DNA-binding transcription factor activity"/>
    <property type="evidence" value="ECO:0007669"/>
    <property type="project" value="UniProtKB-UniRule"/>
</dbReference>
<evidence type="ECO:0000256" key="7">
    <source>
        <dbReference type="HAMAP-Rule" id="MF_01008"/>
    </source>
</evidence>
<dbReference type="RefSeq" id="WP_245823290.1">
    <property type="nucleotide sequence ID" value="NZ_FZON01000040.1"/>
</dbReference>
<keyword evidence="4 7" id="KW-0805">Transcription regulation</keyword>
<dbReference type="AlphaFoldDB" id="A0A239I7V1"/>
<evidence type="ECO:0000256" key="5">
    <source>
        <dbReference type="ARBA" id="ARBA00023125"/>
    </source>
</evidence>
<dbReference type="GO" id="GO:0009295">
    <property type="term" value="C:nucleoid"/>
    <property type="evidence" value="ECO:0007669"/>
    <property type="project" value="UniProtKB-SubCell"/>
</dbReference>
<dbReference type="PROSITE" id="PS51740">
    <property type="entry name" value="SPOVT_ABRB"/>
    <property type="match status" value="1"/>
</dbReference>
<dbReference type="InterPro" id="IPR038619">
    <property type="entry name" value="MraZ_sf"/>
</dbReference>
<dbReference type="CDD" id="cd16320">
    <property type="entry name" value="MraZ_N"/>
    <property type="match status" value="1"/>
</dbReference>
<proteinExistence type="inferred from homology"/>
<comment type="similarity">
    <text evidence="7">Belongs to the MraZ family.</text>
</comment>
<dbReference type="InterPro" id="IPR003444">
    <property type="entry name" value="MraZ"/>
</dbReference>
<feature type="domain" description="SpoVT-AbrB" evidence="8">
    <location>
        <begin position="77"/>
        <end position="120"/>
    </location>
</feature>
<evidence type="ECO:0000259" key="8">
    <source>
        <dbReference type="PROSITE" id="PS51740"/>
    </source>
</evidence>
<comment type="subcellular location">
    <subcellularLocation>
        <location evidence="7">Cytoplasm</location>
        <location evidence="7">Nucleoid</location>
    </subcellularLocation>
</comment>
<dbReference type="GO" id="GO:0003677">
    <property type="term" value="F:DNA binding"/>
    <property type="evidence" value="ECO:0007669"/>
    <property type="project" value="UniProtKB-UniRule"/>
</dbReference>
<evidence type="ECO:0000313" key="9">
    <source>
        <dbReference type="EMBL" id="SNS89561.1"/>
    </source>
</evidence>
<keyword evidence="5 7" id="KW-0238">DNA-binding</keyword>
<dbReference type="EMBL" id="FZON01000040">
    <property type="protein sequence ID" value="SNS89561.1"/>
    <property type="molecule type" value="Genomic_DNA"/>
</dbReference>
<reference evidence="9 10" key="1">
    <citation type="submission" date="2017-06" db="EMBL/GenBank/DDBJ databases">
        <authorList>
            <person name="Kim H.J."/>
            <person name="Triplett B.A."/>
        </authorList>
    </citation>
    <scope>NUCLEOTIDE SEQUENCE [LARGE SCALE GENOMIC DNA]</scope>
    <source>
        <strain evidence="9 10">DSM 11445</strain>
    </source>
</reference>
<dbReference type="HAMAP" id="MF_01008">
    <property type="entry name" value="MraZ"/>
    <property type="match status" value="1"/>
</dbReference>
<evidence type="ECO:0000256" key="3">
    <source>
        <dbReference type="ARBA" id="ARBA00022737"/>
    </source>
</evidence>
<gene>
    <name evidence="7" type="primary">mraZ</name>
    <name evidence="9" type="ORF">SAMN04488078_104021</name>
</gene>
<name>A0A239I7V1_9RHOB</name>
<keyword evidence="3" id="KW-0677">Repeat</keyword>
<evidence type="ECO:0000313" key="10">
    <source>
        <dbReference type="Proteomes" id="UP000198440"/>
    </source>
</evidence>
<evidence type="ECO:0000256" key="1">
    <source>
        <dbReference type="ARBA" id="ARBA00013860"/>
    </source>
</evidence>
<dbReference type="InterPro" id="IPR035644">
    <property type="entry name" value="MraZ_C"/>
</dbReference>
<keyword evidence="6 7" id="KW-0804">Transcription</keyword>
<protein>
    <recommendedName>
        <fullName evidence="1 7">Transcriptional regulator MraZ</fullName>
    </recommendedName>
</protein>
<comment type="subunit">
    <text evidence="7">Forms oligomers.</text>
</comment>
<dbReference type="InterPro" id="IPR020603">
    <property type="entry name" value="MraZ_dom"/>
</dbReference>
<dbReference type="InterPro" id="IPR037914">
    <property type="entry name" value="SpoVT-AbrB_sf"/>
</dbReference>
<dbReference type="InterPro" id="IPR035642">
    <property type="entry name" value="MraZ_N"/>
</dbReference>
<dbReference type="GO" id="GO:0005737">
    <property type="term" value="C:cytoplasm"/>
    <property type="evidence" value="ECO:0007669"/>
    <property type="project" value="UniProtKB-UniRule"/>
</dbReference>
<keyword evidence="2 7" id="KW-0963">Cytoplasm</keyword>
<evidence type="ECO:0000256" key="6">
    <source>
        <dbReference type="ARBA" id="ARBA00023163"/>
    </source>
</evidence>
<accession>A0A239I7V1</accession>
<dbReference type="SUPFAM" id="SSF89447">
    <property type="entry name" value="AbrB/MazE/MraZ-like"/>
    <property type="match status" value="1"/>
</dbReference>
<dbReference type="Proteomes" id="UP000198440">
    <property type="component" value="Unassembled WGS sequence"/>
</dbReference>
<sequence length="150" mass="16926">MSIPVDFRRVLEAGDPDWDPTSKDHTNPGFVMVYGHPSNEYLECMTIDAMERLENRIDAMKAGPRKKALSRIYSSGSVNAVVDETGRIVIPAKLRARYGITGETFAVANLNTFQIWSADRYVPTDVVDEDDLMEDLPDDPMEWLDEAEEV</sequence>
<dbReference type="Pfam" id="PF02381">
    <property type="entry name" value="MraZ"/>
    <property type="match status" value="1"/>
</dbReference>
<organism evidence="9 10">
    <name type="scientific">Antarctobacter heliothermus</name>
    <dbReference type="NCBI Taxonomy" id="74033"/>
    <lineage>
        <taxon>Bacteria</taxon>
        <taxon>Pseudomonadati</taxon>
        <taxon>Pseudomonadota</taxon>
        <taxon>Alphaproteobacteria</taxon>
        <taxon>Rhodobacterales</taxon>
        <taxon>Roseobacteraceae</taxon>
        <taxon>Antarctobacter</taxon>
    </lineage>
</organism>
<dbReference type="Gene3D" id="3.40.1550.20">
    <property type="entry name" value="Transcriptional regulator MraZ domain"/>
    <property type="match status" value="1"/>
</dbReference>
<dbReference type="CDD" id="cd16321">
    <property type="entry name" value="MraZ_C"/>
    <property type="match status" value="1"/>
</dbReference>